<protein>
    <submittedName>
        <fullName evidence="1">Putative secreted protein</fullName>
    </submittedName>
</protein>
<reference evidence="1" key="1">
    <citation type="submission" date="2018-01" db="EMBL/GenBank/DDBJ databases">
        <title>An insight into the sialome of Amazonian anophelines.</title>
        <authorList>
            <person name="Ribeiro J.M."/>
            <person name="Scarpassa V."/>
            <person name="Calvo E."/>
        </authorList>
    </citation>
    <scope>NUCLEOTIDE SEQUENCE</scope>
</reference>
<dbReference type="AlphaFoldDB" id="A0A2M4DMD4"/>
<dbReference type="EMBL" id="GGFL01014539">
    <property type="protein sequence ID" value="MBW78717.1"/>
    <property type="molecule type" value="Transcribed_RNA"/>
</dbReference>
<dbReference type="PROSITE" id="PS51257">
    <property type="entry name" value="PROKAR_LIPOPROTEIN"/>
    <property type="match status" value="1"/>
</dbReference>
<name>A0A2M4DMD4_ANODA</name>
<organism evidence="1">
    <name type="scientific">Anopheles darlingi</name>
    <name type="common">Mosquito</name>
    <dbReference type="NCBI Taxonomy" id="43151"/>
    <lineage>
        <taxon>Eukaryota</taxon>
        <taxon>Metazoa</taxon>
        <taxon>Ecdysozoa</taxon>
        <taxon>Arthropoda</taxon>
        <taxon>Hexapoda</taxon>
        <taxon>Insecta</taxon>
        <taxon>Pterygota</taxon>
        <taxon>Neoptera</taxon>
        <taxon>Endopterygota</taxon>
        <taxon>Diptera</taxon>
        <taxon>Nematocera</taxon>
        <taxon>Culicoidea</taxon>
        <taxon>Culicidae</taxon>
        <taxon>Anophelinae</taxon>
        <taxon>Anopheles</taxon>
    </lineage>
</organism>
<evidence type="ECO:0000313" key="1">
    <source>
        <dbReference type="EMBL" id="MBW78717.1"/>
    </source>
</evidence>
<sequence length="93" mass="9828">MLEKKKKINFRSRWTDVLLLLLGLLVVFVGCGKHGTVICVAYNAPAHPPARRTASPTIPSCCGAPGSGKREPRVPAGPAGECVRVCACVCVLN</sequence>
<accession>A0A2M4DMD4</accession>
<proteinExistence type="predicted"/>